<feature type="transmembrane region" description="Helical" evidence="10">
    <location>
        <begin position="40"/>
        <end position="59"/>
    </location>
</feature>
<feature type="transmembrane region" description="Helical" evidence="10">
    <location>
        <begin position="105"/>
        <end position="125"/>
    </location>
</feature>
<keyword evidence="6" id="KW-0029">Amino-acid transport</keyword>
<evidence type="ECO:0000256" key="4">
    <source>
        <dbReference type="ARBA" id="ARBA00022519"/>
    </source>
</evidence>
<dbReference type="PANTHER" id="PTHR11795">
    <property type="entry name" value="BRANCHED-CHAIN AMINO ACID TRANSPORT SYSTEM PERMEASE PROTEIN LIVH"/>
    <property type="match status" value="1"/>
</dbReference>
<feature type="transmembrane region" description="Helical" evidence="10">
    <location>
        <begin position="71"/>
        <end position="93"/>
    </location>
</feature>
<comment type="caution">
    <text evidence="11">The sequence shown here is derived from an EMBL/GenBank/DDBJ whole genome shotgun (WGS) entry which is preliminary data.</text>
</comment>
<keyword evidence="2" id="KW-0813">Transport</keyword>
<sequence length="303" mass="31319">MSLQFLADGLLIGAMVGLGAIGVTLTYSILGFANFVHGEFIAWGAYAALVIAGLIGVGVGAEMAPIGPFSIGWAVLIAGVIAMGFTGGLALALDWLLFARLRRHGNAIVLVMASFGASLALRALLEFLFTAEPQYFTRELQIALPIGFGIRVTPDQMLMLALTAVLVVGMHLLITRTTIGRSMRAVSENPNLAAVAGIDVAGVIRKTWLIGGALACASGIVAGITVQIRPYMGFDLLLPMFAAAILGGIGSVPGAVIGGLIVGLAESMAVQFVGAEYRAAIAFLLLIAVLLVRPAGLFGKREA</sequence>
<gene>
    <name evidence="11" type="ORF">Q8A70_21575</name>
</gene>
<evidence type="ECO:0000256" key="7">
    <source>
        <dbReference type="ARBA" id="ARBA00022989"/>
    </source>
</evidence>
<evidence type="ECO:0000256" key="8">
    <source>
        <dbReference type="ARBA" id="ARBA00023136"/>
    </source>
</evidence>
<feature type="transmembrane region" description="Helical" evidence="10">
    <location>
        <begin position="157"/>
        <end position="174"/>
    </location>
</feature>
<dbReference type="Proteomes" id="UP001230156">
    <property type="component" value="Unassembled WGS sequence"/>
</dbReference>
<accession>A0ABU0YRE3</accession>
<organism evidence="11 12">
    <name type="scientific">Dongia sedimenti</name>
    <dbReference type="NCBI Taxonomy" id="3064282"/>
    <lineage>
        <taxon>Bacteria</taxon>
        <taxon>Pseudomonadati</taxon>
        <taxon>Pseudomonadota</taxon>
        <taxon>Alphaproteobacteria</taxon>
        <taxon>Rhodospirillales</taxon>
        <taxon>Dongiaceae</taxon>
        <taxon>Dongia</taxon>
    </lineage>
</organism>
<keyword evidence="5 10" id="KW-0812">Transmembrane</keyword>
<keyword evidence="4" id="KW-0997">Cell inner membrane</keyword>
<feature type="transmembrane region" description="Helical" evidence="10">
    <location>
        <begin position="277"/>
        <end position="296"/>
    </location>
</feature>
<evidence type="ECO:0000313" key="12">
    <source>
        <dbReference type="Proteomes" id="UP001230156"/>
    </source>
</evidence>
<feature type="transmembrane region" description="Helical" evidence="10">
    <location>
        <begin position="240"/>
        <end position="265"/>
    </location>
</feature>
<feature type="transmembrane region" description="Helical" evidence="10">
    <location>
        <begin position="12"/>
        <end position="33"/>
    </location>
</feature>
<proteinExistence type="inferred from homology"/>
<dbReference type="InterPro" id="IPR001851">
    <property type="entry name" value="ABC_transp_permease"/>
</dbReference>
<dbReference type="CDD" id="cd06582">
    <property type="entry name" value="TM_PBP1_LivH_like"/>
    <property type="match status" value="1"/>
</dbReference>
<name>A0ABU0YRE3_9PROT</name>
<keyword evidence="7 10" id="KW-1133">Transmembrane helix</keyword>
<dbReference type="EMBL" id="JAUYVI010000006">
    <property type="protein sequence ID" value="MDQ7250295.1"/>
    <property type="molecule type" value="Genomic_DNA"/>
</dbReference>
<evidence type="ECO:0000256" key="10">
    <source>
        <dbReference type="SAM" id="Phobius"/>
    </source>
</evidence>
<dbReference type="RefSeq" id="WP_379959364.1">
    <property type="nucleotide sequence ID" value="NZ_JAUYVI010000006.1"/>
</dbReference>
<evidence type="ECO:0000256" key="5">
    <source>
        <dbReference type="ARBA" id="ARBA00022692"/>
    </source>
</evidence>
<keyword evidence="12" id="KW-1185">Reference proteome</keyword>
<dbReference type="Pfam" id="PF02653">
    <property type="entry name" value="BPD_transp_2"/>
    <property type="match status" value="1"/>
</dbReference>
<reference evidence="12" key="1">
    <citation type="submission" date="2023-08" db="EMBL/GenBank/DDBJ databases">
        <title>Rhodospirillaceae gen. nov., a novel taxon isolated from the Yangtze River Yuezi River estuary sludge.</title>
        <authorList>
            <person name="Ruan L."/>
        </authorList>
    </citation>
    <scope>NUCLEOTIDE SEQUENCE [LARGE SCALE GENOMIC DNA]</scope>
    <source>
        <strain evidence="12">R-7</strain>
    </source>
</reference>
<keyword evidence="3" id="KW-1003">Cell membrane</keyword>
<dbReference type="InterPro" id="IPR052157">
    <property type="entry name" value="BCAA_transport_permease"/>
</dbReference>
<feature type="transmembrane region" description="Helical" evidence="10">
    <location>
        <begin position="208"/>
        <end position="228"/>
    </location>
</feature>
<protein>
    <submittedName>
        <fullName evidence="11">Branched-chain amino acid ABC transporter permease</fullName>
    </submittedName>
</protein>
<evidence type="ECO:0000313" key="11">
    <source>
        <dbReference type="EMBL" id="MDQ7250295.1"/>
    </source>
</evidence>
<dbReference type="PANTHER" id="PTHR11795:SF371">
    <property type="entry name" value="HIGH-AFFINITY BRANCHED-CHAIN AMINO ACID TRANSPORT SYSTEM PERMEASE PROTEIN LIVH"/>
    <property type="match status" value="1"/>
</dbReference>
<comment type="subcellular location">
    <subcellularLocation>
        <location evidence="1">Cell membrane</location>
        <topology evidence="1">Multi-pass membrane protein</topology>
    </subcellularLocation>
</comment>
<evidence type="ECO:0000256" key="1">
    <source>
        <dbReference type="ARBA" id="ARBA00004651"/>
    </source>
</evidence>
<evidence type="ECO:0000256" key="3">
    <source>
        <dbReference type="ARBA" id="ARBA00022475"/>
    </source>
</evidence>
<keyword evidence="8 10" id="KW-0472">Membrane</keyword>
<evidence type="ECO:0000256" key="2">
    <source>
        <dbReference type="ARBA" id="ARBA00022448"/>
    </source>
</evidence>
<comment type="similarity">
    <text evidence="9">Belongs to the binding-protein-dependent transport system permease family. LivHM subfamily.</text>
</comment>
<evidence type="ECO:0000256" key="9">
    <source>
        <dbReference type="ARBA" id="ARBA00037998"/>
    </source>
</evidence>
<evidence type="ECO:0000256" key="6">
    <source>
        <dbReference type="ARBA" id="ARBA00022970"/>
    </source>
</evidence>